<keyword evidence="2" id="KW-1185">Reference proteome</keyword>
<evidence type="ECO:0000313" key="2">
    <source>
        <dbReference type="Proteomes" id="UP000077342"/>
    </source>
</evidence>
<dbReference type="EMBL" id="LWCI01000042">
    <property type="protein sequence ID" value="KZS66755.1"/>
    <property type="molecule type" value="Genomic_DNA"/>
</dbReference>
<protein>
    <submittedName>
        <fullName evidence="1">Uncharacterized protein</fullName>
    </submittedName>
</protein>
<dbReference type="AlphaFoldDB" id="A0A162D3B2"/>
<gene>
    <name evidence="1" type="ORF">A4G28_23580</name>
</gene>
<sequence length="95" mass="9754">MPICTLADMQACFSLLQLVVGASCCCSDRLPRSPVFPLTQGVVGETAAAGVAKTLAIGQSRTVASASRATGLKDISDSSRENVRGFRIAPVVLSG</sequence>
<reference evidence="2" key="1">
    <citation type="submission" date="2016-04" db="EMBL/GenBank/DDBJ databases">
        <authorList>
            <person name="Strapagiel D."/>
            <person name="Borowka P."/>
            <person name="Marciniak B."/>
            <person name="Bakula Z."/>
            <person name="Van Ingen J."/>
            <person name="Safianowska A."/>
            <person name="Dziadek J."/>
            <person name="Jagielski T."/>
        </authorList>
    </citation>
    <scope>NUCLEOTIDE SEQUENCE [LARGE SCALE GENOMIC DNA]</scope>
    <source>
        <strain evidence="2">1010001458</strain>
    </source>
</reference>
<comment type="caution">
    <text evidence="1">The sequence shown here is derived from an EMBL/GenBank/DDBJ whole genome shotgun (WGS) entry which is preliminary data.</text>
</comment>
<organism evidence="1 2">
    <name type="scientific">Mycobacterium ostraviense</name>
    <dbReference type="NCBI Taxonomy" id="2738409"/>
    <lineage>
        <taxon>Bacteria</taxon>
        <taxon>Bacillati</taxon>
        <taxon>Actinomycetota</taxon>
        <taxon>Actinomycetes</taxon>
        <taxon>Mycobacteriales</taxon>
        <taxon>Mycobacteriaceae</taxon>
        <taxon>Mycobacterium</taxon>
    </lineage>
</organism>
<proteinExistence type="predicted"/>
<evidence type="ECO:0000313" key="1">
    <source>
        <dbReference type="EMBL" id="KZS66755.1"/>
    </source>
</evidence>
<name>A0A162D3B2_9MYCO</name>
<accession>A0A162D3B2</accession>
<dbReference type="Proteomes" id="UP000077342">
    <property type="component" value="Unassembled WGS sequence"/>
</dbReference>